<geneLocation type="plasmid" evidence="2">
    <name>pK235_rmpA2</name>
</geneLocation>
<reference evidence="2" key="1">
    <citation type="submission" date="2018-12" db="EMBL/GenBank/DDBJ databases">
        <authorList>
            <person name="Liu L."/>
        </authorList>
    </citation>
    <scope>NUCLEOTIDE SEQUENCE</scope>
    <source>
        <strain evidence="2">K235</strain>
        <plasmid evidence="2">pK235_rmpA2</plasmid>
    </source>
</reference>
<keyword evidence="1" id="KW-0472">Membrane</keyword>
<evidence type="ECO:0000256" key="1">
    <source>
        <dbReference type="SAM" id="Phobius"/>
    </source>
</evidence>
<name>A0A6G9HZ87_KLEPN</name>
<feature type="transmembrane region" description="Helical" evidence="1">
    <location>
        <begin position="23"/>
        <end position="40"/>
    </location>
</feature>
<keyword evidence="2" id="KW-0614">Plasmid</keyword>
<proteinExistence type="predicted"/>
<dbReference type="AlphaFoldDB" id="A0A6G9HZ87"/>
<protein>
    <submittedName>
        <fullName evidence="2">Uncharacterized protein</fullName>
    </submittedName>
</protein>
<organism evidence="2">
    <name type="scientific">Klebsiella pneumoniae</name>
    <dbReference type="NCBI Taxonomy" id="573"/>
    <lineage>
        <taxon>Bacteria</taxon>
        <taxon>Pseudomonadati</taxon>
        <taxon>Pseudomonadota</taxon>
        <taxon>Gammaproteobacteria</taxon>
        <taxon>Enterobacterales</taxon>
        <taxon>Enterobacteriaceae</taxon>
        <taxon>Klebsiella/Raoultella group</taxon>
        <taxon>Klebsiella</taxon>
        <taxon>Klebsiella pneumoniae complex</taxon>
    </lineage>
</organism>
<evidence type="ECO:0000313" key="2">
    <source>
        <dbReference type="EMBL" id="QIQ16077.1"/>
    </source>
</evidence>
<keyword evidence="1" id="KW-0812">Transmembrane</keyword>
<sequence>MKLGVHINKFLIFKGVSMLEHNIVFNSMMIMIVILSYMLFKILQTC</sequence>
<accession>A0A6G9HZ87</accession>
<dbReference type="EMBL" id="MK347237">
    <property type="protein sequence ID" value="QIQ16077.1"/>
    <property type="molecule type" value="Genomic_DNA"/>
</dbReference>
<keyword evidence="1" id="KW-1133">Transmembrane helix</keyword>